<dbReference type="Gene3D" id="2.60.40.10">
    <property type="entry name" value="Immunoglobulins"/>
    <property type="match status" value="3"/>
</dbReference>
<keyword evidence="5" id="KW-1185">Reference proteome</keyword>
<dbReference type="NCBIfam" id="NF033510">
    <property type="entry name" value="Ca_tandemer"/>
    <property type="match status" value="1"/>
</dbReference>
<dbReference type="InterPro" id="IPR041498">
    <property type="entry name" value="Big_6"/>
</dbReference>
<dbReference type="RefSeq" id="WP_308912749.1">
    <property type="nucleotide sequence ID" value="NZ_JAVGVR010000001.1"/>
</dbReference>
<feature type="signal peptide" evidence="2">
    <location>
        <begin position="1"/>
        <end position="26"/>
    </location>
</feature>
<keyword evidence="2" id="KW-0732">Signal</keyword>
<dbReference type="InterPro" id="IPR013783">
    <property type="entry name" value="Ig-like_fold"/>
</dbReference>
<evidence type="ECO:0000259" key="3">
    <source>
        <dbReference type="Pfam" id="PF17936"/>
    </source>
</evidence>
<evidence type="ECO:0000313" key="5">
    <source>
        <dbReference type="Proteomes" id="UP001178888"/>
    </source>
</evidence>
<reference evidence="4" key="1">
    <citation type="submission" date="2023-08" db="EMBL/GenBank/DDBJ databases">
        <title>Nitrogen cycling bacteria in agricultural field soils.</title>
        <authorList>
            <person name="Jang J."/>
        </authorList>
    </citation>
    <scope>NUCLEOTIDE SEQUENCE</scope>
    <source>
        <strain evidence="4">PS3-36</strain>
    </source>
</reference>
<dbReference type="Gene3D" id="2.60.120.380">
    <property type="match status" value="1"/>
</dbReference>
<feature type="region of interest" description="Disordered" evidence="1">
    <location>
        <begin position="284"/>
        <end position="304"/>
    </location>
</feature>
<evidence type="ECO:0000313" key="4">
    <source>
        <dbReference type="EMBL" id="MDQ6595020.1"/>
    </source>
</evidence>
<evidence type="ECO:0000256" key="1">
    <source>
        <dbReference type="SAM" id="MobiDB-lite"/>
    </source>
</evidence>
<feature type="domain" description="Bacterial Ig" evidence="3">
    <location>
        <begin position="376"/>
        <end position="443"/>
    </location>
</feature>
<feature type="chain" id="PRO_5041650901" evidence="2">
    <location>
        <begin position="27"/>
        <end position="451"/>
    </location>
</feature>
<feature type="domain" description="Bacterial Ig" evidence="3">
    <location>
        <begin position="207"/>
        <end position="288"/>
    </location>
</feature>
<name>A0AA90TQL3_9BACI</name>
<comment type="caution">
    <text evidence="4">The sequence shown here is derived from an EMBL/GenBank/DDBJ whole genome shotgun (WGS) entry which is preliminary data.</text>
</comment>
<gene>
    <name evidence="4" type="ORF">RCG21_00900</name>
</gene>
<organism evidence="4 5">
    <name type="scientific">Bacillus salipaludis</name>
    <dbReference type="NCBI Taxonomy" id="2547811"/>
    <lineage>
        <taxon>Bacteria</taxon>
        <taxon>Bacillati</taxon>
        <taxon>Bacillota</taxon>
        <taxon>Bacilli</taxon>
        <taxon>Bacillales</taxon>
        <taxon>Bacillaceae</taxon>
        <taxon>Bacillus</taxon>
    </lineage>
</organism>
<accession>A0AA90TQL3</accession>
<dbReference type="EMBL" id="JAVGVR010000001">
    <property type="protein sequence ID" value="MDQ6595020.1"/>
    <property type="molecule type" value="Genomic_DNA"/>
</dbReference>
<feature type="domain" description="Bacterial Ig" evidence="3">
    <location>
        <begin position="292"/>
        <end position="371"/>
    </location>
</feature>
<dbReference type="Proteomes" id="UP001178888">
    <property type="component" value="Unassembled WGS sequence"/>
</dbReference>
<sequence>MKKKIAYAGIAAALLLTGFQSTTAFAASPSADVQKSVAELSSIHHVNFKDSKLKNLDVSRMLNKTSKEGFRSLATKSDIDYIIEQEPNDSPELANPLKLGTGVVGDFSFNGSRDGDFDLFAINVIEPGYLFLAGALNPIDGLTRFGFGLFDPSGEMVEPEYADSEDGIVYQFLPVEPGTYYIAAANLDDYVSYDQYLLFAAMVDETAPDAPKVDPIDDNDKTVSGKAEASSKVTIKNGTVKYTTVTTDKTGTFKVNLAKPFKAGTKLTFTAEDAAGNVSKSTTLTVKDKTPPAPPKVNRVDDNDKSISGKAEAYSKITIKNGSKSFATTNTDKYGNFKVSIKPVKAGTKLYVTATDKSNNVSKASTVTVVDKTSPALKVNTVYKTSKYVSGKTEARVSVTVKAGSKTLAKGKADTKGYYKLKIKAQKKNTVLTITAKDAAGNTKVVKIKVK</sequence>
<dbReference type="Pfam" id="PF17936">
    <property type="entry name" value="Big_6"/>
    <property type="match status" value="3"/>
</dbReference>
<protein>
    <submittedName>
        <fullName evidence="4">Ig-like domain-containing protein</fullName>
    </submittedName>
</protein>
<evidence type="ECO:0000256" key="2">
    <source>
        <dbReference type="SAM" id="SignalP"/>
    </source>
</evidence>
<dbReference type="AlphaFoldDB" id="A0AA90TQL3"/>
<proteinExistence type="predicted"/>